<gene>
    <name evidence="1" type="ORF">NEPTK9_001580</name>
</gene>
<protein>
    <recommendedName>
        <fullName evidence="3">HTH cro/C1-type domain-containing protein</fullName>
    </recommendedName>
</protein>
<dbReference type="InterPro" id="IPR001387">
    <property type="entry name" value="Cro/C1-type_HTH"/>
</dbReference>
<evidence type="ECO:0000313" key="2">
    <source>
        <dbReference type="Proteomes" id="UP001194714"/>
    </source>
</evidence>
<proteinExistence type="predicted"/>
<evidence type="ECO:0000313" key="1">
    <source>
        <dbReference type="EMBL" id="MBF5060054.1"/>
    </source>
</evidence>
<reference evidence="1 2" key="1">
    <citation type="submission" date="2020-01" db="EMBL/GenBank/DDBJ databases">
        <title>Draft genome sequence of Cand. Neptunochlamydia vexilliferae K9.</title>
        <authorList>
            <person name="Schulz F."/>
            <person name="Koestlbacher S."/>
            <person name="Wascher F."/>
            <person name="Pizzetti I."/>
            <person name="Horn M."/>
        </authorList>
    </citation>
    <scope>NUCLEOTIDE SEQUENCE [LARGE SCALE GENOMIC DNA]</scope>
    <source>
        <strain evidence="1 2">K9</strain>
    </source>
</reference>
<sequence length="143" mass="16345">MEFEGKIWKSTGAWLVEVPSLDLMTQGETKEETLKMLEELILELTDYYFTKKDAKAVDVCVNVYKKGVIGISSSKKRLLLALSLIRQREKSQSTVRETAKRLGSKFPNSYAQYEKGKIRISLEQYEKLLTAANPSYKCLLKVV</sequence>
<evidence type="ECO:0008006" key="3">
    <source>
        <dbReference type="Google" id="ProtNLM"/>
    </source>
</evidence>
<dbReference type="RefSeq" id="WP_194848383.1">
    <property type="nucleotide sequence ID" value="NZ_JAAEJV010000068.1"/>
</dbReference>
<organism evidence="1 2">
    <name type="scientific">Candidatus Neptunichlamydia vexilliferae</name>
    <dbReference type="NCBI Taxonomy" id="1651774"/>
    <lineage>
        <taxon>Bacteria</taxon>
        <taxon>Pseudomonadati</taxon>
        <taxon>Chlamydiota</taxon>
        <taxon>Chlamydiia</taxon>
        <taxon>Parachlamydiales</taxon>
        <taxon>Simkaniaceae</taxon>
        <taxon>Candidatus Neptunichlamydia</taxon>
    </lineage>
</organism>
<dbReference type="SUPFAM" id="SSF143100">
    <property type="entry name" value="TTHA1013/TTHA0281-like"/>
    <property type="match status" value="1"/>
</dbReference>
<comment type="caution">
    <text evidence="1">The sequence shown here is derived from an EMBL/GenBank/DDBJ whole genome shotgun (WGS) entry which is preliminary data.</text>
</comment>
<dbReference type="Gene3D" id="3.30.160.250">
    <property type="match status" value="1"/>
</dbReference>
<dbReference type="EMBL" id="JAAEJV010000068">
    <property type="protein sequence ID" value="MBF5060054.1"/>
    <property type="molecule type" value="Genomic_DNA"/>
</dbReference>
<dbReference type="InterPro" id="IPR035069">
    <property type="entry name" value="TTHA1013/TTHA0281-like"/>
</dbReference>
<accession>A0ABS0B1J9</accession>
<keyword evidence="2" id="KW-1185">Reference proteome</keyword>
<name>A0ABS0B1J9_9BACT</name>
<dbReference type="Proteomes" id="UP001194714">
    <property type="component" value="Unassembled WGS sequence"/>
</dbReference>
<dbReference type="CDD" id="cd00093">
    <property type="entry name" value="HTH_XRE"/>
    <property type="match status" value="1"/>
</dbReference>